<accession>A0ABD1XP81</accession>
<dbReference type="AlphaFoldDB" id="A0ABD1XP81"/>
<gene>
    <name evidence="2" type="ORF">R1flu_029147</name>
</gene>
<feature type="region of interest" description="Disordered" evidence="1">
    <location>
        <begin position="1"/>
        <end position="22"/>
    </location>
</feature>
<evidence type="ECO:0000256" key="1">
    <source>
        <dbReference type="SAM" id="MobiDB-lite"/>
    </source>
</evidence>
<comment type="caution">
    <text evidence="2">The sequence shown here is derived from an EMBL/GenBank/DDBJ whole genome shotgun (WGS) entry which is preliminary data.</text>
</comment>
<dbReference type="EMBL" id="JBHFFA010000008">
    <property type="protein sequence ID" value="KAL2610574.1"/>
    <property type="molecule type" value="Genomic_DNA"/>
</dbReference>
<keyword evidence="3" id="KW-1185">Reference proteome</keyword>
<feature type="region of interest" description="Disordered" evidence="1">
    <location>
        <begin position="69"/>
        <end position="111"/>
    </location>
</feature>
<evidence type="ECO:0000313" key="3">
    <source>
        <dbReference type="Proteomes" id="UP001605036"/>
    </source>
</evidence>
<proteinExistence type="predicted"/>
<name>A0ABD1XP81_9MARC</name>
<organism evidence="2 3">
    <name type="scientific">Riccia fluitans</name>
    <dbReference type="NCBI Taxonomy" id="41844"/>
    <lineage>
        <taxon>Eukaryota</taxon>
        <taxon>Viridiplantae</taxon>
        <taxon>Streptophyta</taxon>
        <taxon>Embryophyta</taxon>
        <taxon>Marchantiophyta</taxon>
        <taxon>Marchantiopsida</taxon>
        <taxon>Marchantiidae</taxon>
        <taxon>Marchantiales</taxon>
        <taxon>Ricciaceae</taxon>
        <taxon>Riccia</taxon>
    </lineage>
</organism>
<sequence length="111" mass="11824">MDSNTYSRSSGSPSGTTSQPTVTSIAQVSVPAFAVSPEATWAFVQFGSRSYPYVIPQWAGNSTPSFSGANGSPFYPFPSSQTPQPYPTPAQHNEYAHGVPQASDAFEDLQQ</sequence>
<evidence type="ECO:0000313" key="2">
    <source>
        <dbReference type="EMBL" id="KAL2610574.1"/>
    </source>
</evidence>
<dbReference type="Proteomes" id="UP001605036">
    <property type="component" value="Unassembled WGS sequence"/>
</dbReference>
<protein>
    <submittedName>
        <fullName evidence="2">Uncharacterized protein</fullName>
    </submittedName>
</protein>
<feature type="compositionally biased region" description="Low complexity" evidence="1">
    <location>
        <begin position="73"/>
        <end position="83"/>
    </location>
</feature>
<reference evidence="2 3" key="1">
    <citation type="submission" date="2024-09" db="EMBL/GenBank/DDBJ databases">
        <title>Chromosome-scale assembly of Riccia fluitans.</title>
        <authorList>
            <person name="Paukszto L."/>
            <person name="Sawicki J."/>
            <person name="Karawczyk K."/>
            <person name="Piernik-Szablinska J."/>
            <person name="Szczecinska M."/>
            <person name="Mazdziarz M."/>
        </authorList>
    </citation>
    <scope>NUCLEOTIDE SEQUENCE [LARGE SCALE GENOMIC DNA]</scope>
    <source>
        <strain evidence="2">Rf_01</strain>
        <tissue evidence="2">Aerial parts of the thallus</tissue>
    </source>
</reference>